<dbReference type="EMBL" id="CAWYQH010000001">
    <property type="protein sequence ID" value="CAK8672367.1"/>
    <property type="molecule type" value="Genomic_DNA"/>
</dbReference>
<dbReference type="SUPFAM" id="SSF47459">
    <property type="entry name" value="HLH, helix-loop-helix DNA-binding domain"/>
    <property type="match status" value="1"/>
</dbReference>
<feature type="region of interest" description="Disordered" evidence="7">
    <location>
        <begin position="398"/>
        <end position="490"/>
    </location>
</feature>
<dbReference type="PRINTS" id="PR00785">
    <property type="entry name" value="NCTRNSLOCATR"/>
</dbReference>
<dbReference type="SMART" id="SM00353">
    <property type="entry name" value="HLH"/>
    <property type="match status" value="1"/>
</dbReference>
<keyword evidence="11" id="KW-1185">Reference proteome</keyword>
<dbReference type="InterPro" id="IPR036638">
    <property type="entry name" value="HLH_DNA-bd_sf"/>
</dbReference>
<dbReference type="CDD" id="cd11434">
    <property type="entry name" value="bHLH-PAS_SIM"/>
    <property type="match status" value="1"/>
</dbReference>
<dbReference type="InterPro" id="IPR013767">
    <property type="entry name" value="PAS_fold"/>
</dbReference>
<feature type="region of interest" description="Disordered" evidence="7">
    <location>
        <begin position="1"/>
        <end position="45"/>
    </location>
</feature>
<comment type="subcellular location">
    <subcellularLocation>
        <location evidence="1">Nucleus</location>
    </subcellularLocation>
</comment>
<evidence type="ECO:0000259" key="9">
    <source>
        <dbReference type="PROSITE" id="PS50888"/>
    </source>
</evidence>
<evidence type="ECO:0000256" key="1">
    <source>
        <dbReference type="ARBA" id="ARBA00004123"/>
    </source>
</evidence>
<keyword evidence="3" id="KW-0805">Transcription regulation</keyword>
<comment type="caution">
    <text evidence="10">The sequence shown here is derived from an EMBL/GenBank/DDBJ whole genome shotgun (WGS) entry which is preliminary data.</text>
</comment>
<keyword evidence="2" id="KW-0677">Repeat</keyword>
<dbReference type="SMART" id="SM00091">
    <property type="entry name" value="PAS"/>
    <property type="match status" value="2"/>
</dbReference>
<feature type="domain" description="PAS" evidence="8">
    <location>
        <begin position="273"/>
        <end position="328"/>
    </location>
</feature>
<evidence type="ECO:0000256" key="2">
    <source>
        <dbReference type="ARBA" id="ARBA00022737"/>
    </source>
</evidence>
<dbReference type="Gene3D" id="4.10.280.10">
    <property type="entry name" value="Helix-loop-helix DNA-binding domain"/>
    <property type="match status" value="1"/>
</dbReference>
<keyword evidence="5" id="KW-0804">Transcription</keyword>
<dbReference type="InterPro" id="IPR013655">
    <property type="entry name" value="PAS_fold_3"/>
</dbReference>
<evidence type="ECO:0000256" key="5">
    <source>
        <dbReference type="ARBA" id="ARBA00023163"/>
    </source>
</evidence>
<keyword evidence="4" id="KW-0238">DNA-binding</keyword>
<dbReference type="Pfam" id="PF08447">
    <property type="entry name" value="PAS_3"/>
    <property type="match status" value="1"/>
</dbReference>
<dbReference type="SMART" id="SM00086">
    <property type="entry name" value="PAC"/>
    <property type="match status" value="1"/>
</dbReference>
<accession>A0ABP0F263</accession>
<dbReference type="Gene3D" id="3.30.450.20">
    <property type="entry name" value="PAS domain"/>
    <property type="match status" value="2"/>
</dbReference>
<dbReference type="Pfam" id="PF00989">
    <property type="entry name" value="PAS"/>
    <property type="match status" value="1"/>
</dbReference>
<keyword evidence="6" id="KW-0539">Nucleus</keyword>
<feature type="domain" description="PAS" evidence="8">
    <location>
        <begin position="116"/>
        <end position="173"/>
    </location>
</feature>
<evidence type="ECO:0000256" key="4">
    <source>
        <dbReference type="ARBA" id="ARBA00023125"/>
    </source>
</evidence>
<dbReference type="InterPro" id="IPR035965">
    <property type="entry name" value="PAS-like_dom_sf"/>
</dbReference>
<evidence type="ECO:0000313" key="11">
    <source>
        <dbReference type="Proteomes" id="UP001642483"/>
    </source>
</evidence>
<organism evidence="10 11">
    <name type="scientific">Clavelina lepadiformis</name>
    <name type="common">Light-bulb sea squirt</name>
    <name type="synonym">Ascidia lepadiformis</name>
    <dbReference type="NCBI Taxonomy" id="159417"/>
    <lineage>
        <taxon>Eukaryota</taxon>
        <taxon>Metazoa</taxon>
        <taxon>Chordata</taxon>
        <taxon>Tunicata</taxon>
        <taxon>Ascidiacea</taxon>
        <taxon>Aplousobranchia</taxon>
        <taxon>Clavelinidae</taxon>
        <taxon>Clavelina</taxon>
    </lineage>
</organism>
<dbReference type="PROSITE" id="PS50888">
    <property type="entry name" value="BHLH"/>
    <property type="match status" value="1"/>
</dbReference>
<dbReference type="Pfam" id="PF23171">
    <property type="entry name" value="bHLH_HIF1A"/>
    <property type="match status" value="1"/>
</dbReference>
<protein>
    <submittedName>
        <fullName evidence="10">Uncharacterized protein</fullName>
    </submittedName>
</protein>
<proteinExistence type="predicted"/>
<sequence length="670" mass="76426">MTTKPQSMTEQRRGCLVLPQHNEEKMKEKSKTAARSRREKENSEFSELARMLPLPTAISTQLDKASIIRLTASYLKMRHILPEGPPVYNHPNNYGWGGKRHYNGGATRSPPFVASHLMQSLDGFLFVLGADGKIMYMSETASAHLGLSQIELTGNSIYEYLHINDHDEMKAVLTAPPAPCQNSSCPQIYPEYEAPRSFFVRMKCVLAKRNAGLTSGGYKVIHCTGYIKVRYFVFDQFDGSSRGGYHNVGVLAYGRSLPTNSMTEVKLSSNMFMFRASLDLKLIFLDQKVSDLLGYEPQDLVEKTLYHYVYTDDVISLREAHHKLLSKGQVITKYYRFLTRNGGWVWIQSHVTIVHNTRSSRPHCIVSVNYVLSDVECQNAVMSCVQTEPSKAFQFVKTNNSSKNKKRKAKLGKGQLNNRREAKSYCERLRNRRSANLEDTGSEINTSSKLNGHRNTNETVPKLQWFKPQKPSPRIQESESLDTGFSSDTSSSLFKMQHSLDSTYPSASPGGSDHLKEQHLPRRYHVLYHYHHHHHHGLERPYDRENRYFMHNQTSGSWNFKQQLYEPSYNLACDAPVEEYKLGKRLIYPPPYVRSDPRYSLDAGGNLESSRSLTTSPSSCRYASYNTRTYDCKKAGDAANSANLNMKCVHDDKTRTYVQNFENSPYLQTT</sequence>
<dbReference type="NCBIfam" id="TIGR00229">
    <property type="entry name" value="sensory_box"/>
    <property type="match status" value="1"/>
</dbReference>
<feature type="domain" description="BHLH" evidence="9">
    <location>
        <begin position="25"/>
        <end position="78"/>
    </location>
</feature>
<gene>
    <name evidence="10" type="ORF">CVLEPA_LOCUS1321</name>
</gene>
<reference evidence="10 11" key="1">
    <citation type="submission" date="2024-02" db="EMBL/GenBank/DDBJ databases">
        <authorList>
            <person name="Daric V."/>
            <person name="Darras S."/>
        </authorList>
    </citation>
    <scope>NUCLEOTIDE SEQUENCE [LARGE SCALE GENOMIC DNA]</scope>
</reference>
<dbReference type="SUPFAM" id="SSF55785">
    <property type="entry name" value="PYP-like sensor domain (PAS domain)"/>
    <property type="match status" value="2"/>
</dbReference>
<dbReference type="PANTHER" id="PTHR23043:SF36">
    <property type="entry name" value="PROTEIN SINGLE-MINDED"/>
    <property type="match status" value="1"/>
</dbReference>
<feature type="compositionally biased region" description="Polar residues" evidence="7">
    <location>
        <begin position="437"/>
        <end position="459"/>
    </location>
</feature>
<dbReference type="PANTHER" id="PTHR23043">
    <property type="entry name" value="HYPOXIA-INDUCIBLE FACTOR 1 ALPHA"/>
    <property type="match status" value="1"/>
</dbReference>
<name>A0ABP0F263_CLALP</name>
<dbReference type="Proteomes" id="UP001642483">
    <property type="component" value="Unassembled WGS sequence"/>
</dbReference>
<feature type="compositionally biased region" description="Basic and acidic residues" evidence="7">
    <location>
        <begin position="21"/>
        <end position="43"/>
    </location>
</feature>
<evidence type="ECO:0000256" key="7">
    <source>
        <dbReference type="SAM" id="MobiDB-lite"/>
    </source>
</evidence>
<feature type="compositionally biased region" description="Polar residues" evidence="7">
    <location>
        <begin position="481"/>
        <end position="490"/>
    </location>
</feature>
<dbReference type="InterPro" id="IPR001610">
    <property type="entry name" value="PAC"/>
</dbReference>
<evidence type="ECO:0000256" key="6">
    <source>
        <dbReference type="ARBA" id="ARBA00023242"/>
    </source>
</evidence>
<evidence type="ECO:0000313" key="10">
    <source>
        <dbReference type="EMBL" id="CAK8672367.1"/>
    </source>
</evidence>
<evidence type="ECO:0000259" key="8">
    <source>
        <dbReference type="PROSITE" id="PS50112"/>
    </source>
</evidence>
<dbReference type="CDD" id="cd00130">
    <property type="entry name" value="PAS"/>
    <property type="match status" value="2"/>
</dbReference>
<dbReference type="InterPro" id="IPR001067">
    <property type="entry name" value="Nuc_translocat"/>
</dbReference>
<evidence type="ECO:0000256" key="3">
    <source>
        <dbReference type="ARBA" id="ARBA00023015"/>
    </source>
</evidence>
<dbReference type="InterPro" id="IPR000014">
    <property type="entry name" value="PAS"/>
</dbReference>
<feature type="compositionally biased region" description="Basic and acidic residues" evidence="7">
    <location>
        <begin position="418"/>
        <end position="429"/>
    </location>
</feature>
<dbReference type="InterPro" id="IPR011598">
    <property type="entry name" value="bHLH_dom"/>
</dbReference>
<dbReference type="PROSITE" id="PS50112">
    <property type="entry name" value="PAS"/>
    <property type="match status" value="2"/>
</dbReference>